<name>A0A067QW21_ZOONE</name>
<evidence type="ECO:0000256" key="1">
    <source>
        <dbReference type="SAM" id="MobiDB-lite"/>
    </source>
</evidence>
<dbReference type="AlphaFoldDB" id="A0A067QW21"/>
<reference evidence="2 3" key="1">
    <citation type="journal article" date="2014" name="Nat. Commun.">
        <title>Molecular traces of alternative social organization in a termite genome.</title>
        <authorList>
            <person name="Terrapon N."/>
            <person name="Li C."/>
            <person name="Robertson H.M."/>
            <person name="Ji L."/>
            <person name="Meng X."/>
            <person name="Booth W."/>
            <person name="Chen Z."/>
            <person name="Childers C.P."/>
            <person name="Glastad K.M."/>
            <person name="Gokhale K."/>
            <person name="Gowin J."/>
            <person name="Gronenberg W."/>
            <person name="Hermansen R.A."/>
            <person name="Hu H."/>
            <person name="Hunt B.G."/>
            <person name="Huylmans A.K."/>
            <person name="Khalil S.M."/>
            <person name="Mitchell R.D."/>
            <person name="Munoz-Torres M.C."/>
            <person name="Mustard J.A."/>
            <person name="Pan H."/>
            <person name="Reese J.T."/>
            <person name="Scharf M.E."/>
            <person name="Sun F."/>
            <person name="Vogel H."/>
            <person name="Xiao J."/>
            <person name="Yang W."/>
            <person name="Yang Z."/>
            <person name="Yang Z."/>
            <person name="Zhou J."/>
            <person name="Zhu J."/>
            <person name="Brent C.S."/>
            <person name="Elsik C.G."/>
            <person name="Goodisman M.A."/>
            <person name="Liberles D.A."/>
            <person name="Roe R.M."/>
            <person name="Vargo E.L."/>
            <person name="Vilcinskas A."/>
            <person name="Wang J."/>
            <person name="Bornberg-Bauer E."/>
            <person name="Korb J."/>
            <person name="Zhang G."/>
            <person name="Liebig J."/>
        </authorList>
    </citation>
    <scope>NUCLEOTIDE SEQUENCE [LARGE SCALE GENOMIC DNA]</scope>
    <source>
        <tissue evidence="2">Whole organism</tissue>
    </source>
</reference>
<sequence>MHALYFRSPKHSSTKQQSDRRKSCTFAHTDELTDATNQAGSSIMTQVLINKRKLMGWELNKFYEMK</sequence>
<dbReference type="InParanoid" id="A0A067QW21"/>
<evidence type="ECO:0000313" key="3">
    <source>
        <dbReference type="Proteomes" id="UP000027135"/>
    </source>
</evidence>
<dbReference type="Proteomes" id="UP000027135">
    <property type="component" value="Unassembled WGS sequence"/>
</dbReference>
<evidence type="ECO:0000313" key="2">
    <source>
        <dbReference type="EMBL" id="KDR14491.1"/>
    </source>
</evidence>
<keyword evidence="3" id="KW-1185">Reference proteome</keyword>
<accession>A0A067QW21</accession>
<gene>
    <name evidence="2" type="ORF">L798_10188</name>
</gene>
<dbReference type="EMBL" id="KK852878">
    <property type="protein sequence ID" value="KDR14491.1"/>
    <property type="molecule type" value="Genomic_DNA"/>
</dbReference>
<protein>
    <submittedName>
        <fullName evidence="2">Uncharacterized protein</fullName>
    </submittedName>
</protein>
<organism evidence="2 3">
    <name type="scientific">Zootermopsis nevadensis</name>
    <name type="common">Dampwood termite</name>
    <dbReference type="NCBI Taxonomy" id="136037"/>
    <lineage>
        <taxon>Eukaryota</taxon>
        <taxon>Metazoa</taxon>
        <taxon>Ecdysozoa</taxon>
        <taxon>Arthropoda</taxon>
        <taxon>Hexapoda</taxon>
        <taxon>Insecta</taxon>
        <taxon>Pterygota</taxon>
        <taxon>Neoptera</taxon>
        <taxon>Polyneoptera</taxon>
        <taxon>Dictyoptera</taxon>
        <taxon>Blattodea</taxon>
        <taxon>Blattoidea</taxon>
        <taxon>Termitoidae</taxon>
        <taxon>Termopsidae</taxon>
        <taxon>Zootermopsis</taxon>
    </lineage>
</organism>
<feature type="region of interest" description="Disordered" evidence="1">
    <location>
        <begin position="1"/>
        <end position="22"/>
    </location>
</feature>
<proteinExistence type="predicted"/>